<gene>
    <name evidence="9" type="ORF">RW095_17015</name>
</gene>
<dbReference type="InterPro" id="IPR036890">
    <property type="entry name" value="HATPase_C_sf"/>
</dbReference>
<dbReference type="PANTHER" id="PTHR43547">
    <property type="entry name" value="TWO-COMPONENT HISTIDINE KINASE"/>
    <property type="match status" value="1"/>
</dbReference>
<dbReference type="PROSITE" id="PS50109">
    <property type="entry name" value="HIS_KIN"/>
    <property type="match status" value="1"/>
</dbReference>
<proteinExistence type="predicted"/>
<dbReference type="InterPro" id="IPR004358">
    <property type="entry name" value="Sig_transdc_His_kin-like_C"/>
</dbReference>
<sequence length="820" mass="89731">MSGNTRALAVALLEANPAACAVLARDLTVIEANVRFSDLFDYRPSPPVSKEFVSLVIEKLPVLSREAWRGKLLAAATRALEEHRTESVIIADASIDADVAPDAPGFESGVTWCVEFNPLSVGDAIGIAPAMLVLVKSKDAPGEVSPAGRKCEGAAAARSDDTSTATAHVDARDDSELRRLLLEARYHALVKVASSAAYVCDAVGRFVVPQPSWESYTGQPWEKHQGYGWAEMIHPDDRLAAQTALNKSLETDGPYRADVRLWHAASSTYRRCQIRAAGSHDERGAIYEWVGMITDVEETLINAQSLTEERERLDLSIEAAEIGTFHCPIPLDRIIWNVKCKEHFWLPANAEVGFDLFYARIHPDDRQKTRAAIEKAVNEGVPYDIEYRTASPSGDIRWIRAKGRTHVDEAGRPLQFDGITIDVSSHKALEMERDRLLTNERLLRFEAQHANQLKDAFLATVSHELRTPLNAMQSWLYLLKHENADPDLLARGIEAIDRNVELQTRLVDDLLDLSRIAAGKLFINSSEVDLVPLLIAEISDVELAAGAKRVEIVPRLADTLLVEGDPLRLRQVFSNVLSNALKYSGAEGKIDIVAIRAGNWAEIRVEDNGAGIPASFINHVFEPFAQASQATTRRFGGLGIGLAIAKSIVTLHGGSITAHSEGDGRGSTFVVHIPLLAEDRGAPAGRPLADIVSSSRDEALTGIRVLLVEDEAEVRDAMLAVLESAGAAVRGAESAPEARQQIVDEQFDVILSDIGMPDEDGYSLIRSLRQQGNRTPAIAVTAFGRPEDRSRALQAGFDLHMPKPVEPRGLFRAIRELLRV</sequence>
<dbReference type="InterPro" id="IPR035965">
    <property type="entry name" value="PAS-like_dom_sf"/>
</dbReference>
<dbReference type="CDD" id="cd17580">
    <property type="entry name" value="REC_2_DhkD-like"/>
    <property type="match status" value="1"/>
</dbReference>
<dbReference type="InterPro" id="IPR000700">
    <property type="entry name" value="PAS-assoc_C"/>
</dbReference>
<dbReference type="SMART" id="SM00388">
    <property type="entry name" value="HisKA"/>
    <property type="match status" value="1"/>
</dbReference>
<dbReference type="SUPFAM" id="SSF55874">
    <property type="entry name" value="ATPase domain of HSP90 chaperone/DNA topoisomerase II/histidine kinase"/>
    <property type="match status" value="1"/>
</dbReference>
<dbReference type="InterPro" id="IPR003594">
    <property type="entry name" value="HATPase_dom"/>
</dbReference>
<dbReference type="SMART" id="SM00387">
    <property type="entry name" value="HATPase_c"/>
    <property type="match status" value="1"/>
</dbReference>
<feature type="domain" description="Response regulatory" evidence="6">
    <location>
        <begin position="704"/>
        <end position="818"/>
    </location>
</feature>
<accession>A0ABZ0EET7</accession>
<dbReference type="Pfam" id="PF08447">
    <property type="entry name" value="PAS_3"/>
    <property type="match status" value="2"/>
</dbReference>
<dbReference type="Gene3D" id="3.40.50.2300">
    <property type="match status" value="1"/>
</dbReference>
<reference evidence="9 10" key="1">
    <citation type="submission" date="2023-10" db="EMBL/GenBank/DDBJ databases">
        <title>Surface-active antibiotics is a multifunctional adaptation for post-fire microbes.</title>
        <authorList>
            <person name="Liu M.D."/>
            <person name="Du Y."/>
            <person name="Koupaei S.K."/>
            <person name="Kim N.R."/>
            <person name="Zhang W."/>
            <person name="Traxler M.F."/>
        </authorList>
    </citation>
    <scope>NUCLEOTIDE SEQUENCE [LARGE SCALE GENOMIC DNA]</scope>
    <source>
        <strain evidence="9 10">F3</strain>
    </source>
</reference>
<dbReference type="SUPFAM" id="SSF52172">
    <property type="entry name" value="CheY-like"/>
    <property type="match status" value="1"/>
</dbReference>
<dbReference type="Gene3D" id="2.10.70.100">
    <property type="match status" value="1"/>
</dbReference>
<evidence type="ECO:0000313" key="10">
    <source>
        <dbReference type="Proteomes" id="UP001302652"/>
    </source>
</evidence>
<dbReference type="PRINTS" id="PR00344">
    <property type="entry name" value="BCTRLSENSOR"/>
</dbReference>
<dbReference type="RefSeq" id="WP_317017112.1">
    <property type="nucleotide sequence ID" value="NZ_CP136512.1"/>
</dbReference>
<dbReference type="PANTHER" id="PTHR43547:SF2">
    <property type="entry name" value="HYBRID SIGNAL TRANSDUCTION HISTIDINE KINASE C"/>
    <property type="match status" value="1"/>
</dbReference>
<dbReference type="Pfam" id="PF00512">
    <property type="entry name" value="HisKA"/>
    <property type="match status" value="1"/>
</dbReference>
<evidence type="ECO:0000313" key="9">
    <source>
        <dbReference type="EMBL" id="WOD15036.1"/>
    </source>
</evidence>
<dbReference type="InterPro" id="IPR000014">
    <property type="entry name" value="PAS"/>
</dbReference>
<evidence type="ECO:0000256" key="3">
    <source>
        <dbReference type="ARBA" id="ARBA00022553"/>
    </source>
</evidence>
<evidence type="ECO:0000259" key="7">
    <source>
        <dbReference type="PROSITE" id="PS50112"/>
    </source>
</evidence>
<dbReference type="InterPro" id="IPR011006">
    <property type="entry name" value="CheY-like_superfamily"/>
</dbReference>
<dbReference type="SMART" id="SM00091">
    <property type="entry name" value="PAS"/>
    <property type="match status" value="2"/>
</dbReference>
<dbReference type="SMART" id="SM00086">
    <property type="entry name" value="PAC"/>
    <property type="match status" value="2"/>
</dbReference>
<dbReference type="CDD" id="cd00082">
    <property type="entry name" value="HisKA"/>
    <property type="match status" value="1"/>
</dbReference>
<dbReference type="PROSITE" id="PS50113">
    <property type="entry name" value="PAC"/>
    <property type="match status" value="1"/>
</dbReference>
<evidence type="ECO:0000256" key="1">
    <source>
        <dbReference type="ARBA" id="ARBA00000085"/>
    </source>
</evidence>
<dbReference type="SMART" id="SM00448">
    <property type="entry name" value="REC"/>
    <property type="match status" value="1"/>
</dbReference>
<dbReference type="Pfam" id="PF02518">
    <property type="entry name" value="HATPase_c"/>
    <property type="match status" value="1"/>
</dbReference>
<dbReference type="Proteomes" id="UP001302652">
    <property type="component" value="Chromosome 2"/>
</dbReference>
<dbReference type="InterPro" id="IPR003661">
    <property type="entry name" value="HisK_dim/P_dom"/>
</dbReference>
<keyword evidence="10" id="KW-1185">Reference proteome</keyword>
<evidence type="ECO:0000259" key="8">
    <source>
        <dbReference type="PROSITE" id="PS50113"/>
    </source>
</evidence>
<evidence type="ECO:0000256" key="4">
    <source>
        <dbReference type="PROSITE-ProRule" id="PRU00169"/>
    </source>
</evidence>
<dbReference type="PROSITE" id="PS50112">
    <property type="entry name" value="PAS"/>
    <property type="match status" value="1"/>
</dbReference>
<dbReference type="InterPro" id="IPR001610">
    <property type="entry name" value="PAC"/>
</dbReference>
<dbReference type="EMBL" id="CP136512">
    <property type="protein sequence ID" value="WOD15036.1"/>
    <property type="molecule type" value="Genomic_DNA"/>
</dbReference>
<feature type="domain" description="PAS" evidence="7">
    <location>
        <begin position="182"/>
        <end position="252"/>
    </location>
</feature>
<dbReference type="InterPro" id="IPR005467">
    <property type="entry name" value="His_kinase_dom"/>
</dbReference>
<dbReference type="InterPro" id="IPR013655">
    <property type="entry name" value="PAS_fold_3"/>
</dbReference>
<organism evidence="9 10">
    <name type="scientific">Paraburkholderia kirstenboschensis</name>
    <dbReference type="NCBI Taxonomy" id="1245436"/>
    <lineage>
        <taxon>Bacteria</taxon>
        <taxon>Pseudomonadati</taxon>
        <taxon>Pseudomonadota</taxon>
        <taxon>Betaproteobacteria</taxon>
        <taxon>Burkholderiales</taxon>
        <taxon>Burkholderiaceae</taxon>
        <taxon>Paraburkholderia</taxon>
    </lineage>
</organism>
<dbReference type="PROSITE" id="PS50110">
    <property type="entry name" value="RESPONSE_REGULATORY"/>
    <property type="match status" value="1"/>
</dbReference>
<feature type="domain" description="Histidine kinase" evidence="5">
    <location>
        <begin position="460"/>
        <end position="677"/>
    </location>
</feature>
<dbReference type="Gene3D" id="1.10.287.130">
    <property type="match status" value="1"/>
</dbReference>
<dbReference type="SUPFAM" id="SSF55785">
    <property type="entry name" value="PYP-like sensor domain (PAS domain)"/>
    <property type="match status" value="2"/>
</dbReference>
<keyword evidence="3 4" id="KW-0597">Phosphoprotein</keyword>
<dbReference type="InterPro" id="IPR001789">
    <property type="entry name" value="Sig_transdc_resp-reg_receiver"/>
</dbReference>
<dbReference type="Pfam" id="PF00072">
    <property type="entry name" value="Response_reg"/>
    <property type="match status" value="1"/>
</dbReference>
<dbReference type="EC" id="2.7.13.3" evidence="2"/>
<evidence type="ECO:0000259" key="5">
    <source>
        <dbReference type="PROSITE" id="PS50109"/>
    </source>
</evidence>
<dbReference type="Gene3D" id="3.30.565.10">
    <property type="entry name" value="Histidine kinase-like ATPase, C-terminal domain"/>
    <property type="match status" value="1"/>
</dbReference>
<feature type="domain" description="PAC" evidence="8">
    <location>
        <begin position="383"/>
        <end position="435"/>
    </location>
</feature>
<dbReference type="SUPFAM" id="SSF47384">
    <property type="entry name" value="Homodimeric domain of signal transducing histidine kinase"/>
    <property type="match status" value="1"/>
</dbReference>
<evidence type="ECO:0000259" key="6">
    <source>
        <dbReference type="PROSITE" id="PS50110"/>
    </source>
</evidence>
<protein>
    <recommendedName>
        <fullName evidence="2">histidine kinase</fullName>
        <ecNumber evidence="2">2.7.13.3</ecNumber>
    </recommendedName>
</protein>
<comment type="catalytic activity">
    <reaction evidence="1">
        <text>ATP + protein L-histidine = ADP + protein N-phospho-L-histidine.</text>
        <dbReference type="EC" id="2.7.13.3"/>
    </reaction>
</comment>
<feature type="modified residue" description="4-aspartylphosphate" evidence="4">
    <location>
        <position position="753"/>
    </location>
</feature>
<evidence type="ECO:0000256" key="2">
    <source>
        <dbReference type="ARBA" id="ARBA00012438"/>
    </source>
</evidence>
<dbReference type="CDD" id="cd00130">
    <property type="entry name" value="PAS"/>
    <property type="match status" value="2"/>
</dbReference>
<name>A0ABZ0EET7_9BURK</name>
<dbReference type="InterPro" id="IPR036097">
    <property type="entry name" value="HisK_dim/P_sf"/>
</dbReference>
<dbReference type="Gene3D" id="3.30.450.20">
    <property type="entry name" value="PAS domain"/>
    <property type="match status" value="2"/>
</dbReference>